<proteinExistence type="predicted"/>
<dbReference type="CDD" id="cd19077">
    <property type="entry name" value="AKR_AKR8A1-2"/>
    <property type="match status" value="1"/>
</dbReference>
<dbReference type="GO" id="GO:0016491">
    <property type="term" value="F:oxidoreductase activity"/>
    <property type="evidence" value="ECO:0007669"/>
    <property type="project" value="UniProtKB-KW"/>
</dbReference>
<dbReference type="AlphaFoldDB" id="A0A7C8MAN5"/>
<reference evidence="3 4" key="1">
    <citation type="submission" date="2020-01" db="EMBL/GenBank/DDBJ databases">
        <authorList>
            <consortium name="DOE Joint Genome Institute"/>
            <person name="Haridas S."/>
            <person name="Albert R."/>
            <person name="Binder M."/>
            <person name="Bloem J."/>
            <person name="Labutti K."/>
            <person name="Salamov A."/>
            <person name="Andreopoulos B."/>
            <person name="Baker S.E."/>
            <person name="Barry K."/>
            <person name="Bills G."/>
            <person name="Bluhm B.H."/>
            <person name="Cannon C."/>
            <person name="Castanera R."/>
            <person name="Culley D.E."/>
            <person name="Daum C."/>
            <person name="Ezra D."/>
            <person name="Gonzalez J.B."/>
            <person name="Henrissat B."/>
            <person name="Kuo A."/>
            <person name="Liang C."/>
            <person name="Lipzen A."/>
            <person name="Lutzoni F."/>
            <person name="Magnuson J."/>
            <person name="Mondo S."/>
            <person name="Nolan M."/>
            <person name="Ohm R."/>
            <person name="Pangilinan J."/>
            <person name="Park H.-J.H."/>
            <person name="Ramirez L."/>
            <person name="Alfaro M."/>
            <person name="Sun H."/>
            <person name="Tritt A."/>
            <person name="Yoshinaga Y."/>
            <person name="Zwiers L.-H.L."/>
            <person name="Turgeon B.G."/>
            <person name="Goodwin S.B."/>
            <person name="Spatafora J.W."/>
            <person name="Crous P.W."/>
            <person name="Grigoriev I.V."/>
        </authorList>
    </citation>
    <scope>NUCLEOTIDE SEQUENCE [LARGE SCALE GENOMIC DNA]</scope>
    <source>
        <strain evidence="3 4">CBS 611.86</strain>
    </source>
</reference>
<keyword evidence="4" id="KW-1185">Reference proteome</keyword>
<dbReference type="InterPro" id="IPR036812">
    <property type="entry name" value="NAD(P)_OxRdtase_dom_sf"/>
</dbReference>
<sequence>MPTILGKEVGSIGYGMAGLSIPPYMPPEEQAIECLRTAADLGCLCFNAGEFYGHPLYNSLTLLHRFWAKYPQYADRVLVNVKGAMLPTFAPSGDSAVIRKSVENCLSQLEGRGKIDMFELARIDVDVTLETQLGALGQLVGEGKIGGVALTEVNAETIRKAVKIVKIVAVEIELSLWCTDPLYNGILDTCAELEIPVMAYCPVGRGVLTGQLNSFEDIPEGDYRRMLPRYQPENLDQNRKLVEQVAKLAQKKGCTTAQVALGWLLGLSKQEGRPVIIPIPGSTNVHHIRENAATVALDEEEMNLVDAIIAENPVAGERYHPHGMKMVNL</sequence>
<evidence type="ECO:0000256" key="1">
    <source>
        <dbReference type="ARBA" id="ARBA00023002"/>
    </source>
</evidence>
<dbReference type="PANTHER" id="PTHR43625">
    <property type="entry name" value="AFLATOXIN B1 ALDEHYDE REDUCTASE"/>
    <property type="match status" value="1"/>
</dbReference>
<comment type="caution">
    <text evidence="3">The sequence shown here is derived from an EMBL/GenBank/DDBJ whole genome shotgun (WGS) entry which is preliminary data.</text>
</comment>
<dbReference type="PANTHER" id="PTHR43625:SF78">
    <property type="entry name" value="PYRIDOXAL REDUCTASE-RELATED"/>
    <property type="match status" value="1"/>
</dbReference>
<organism evidence="3 4">
    <name type="scientific">Massariosphaeria phaeospora</name>
    <dbReference type="NCBI Taxonomy" id="100035"/>
    <lineage>
        <taxon>Eukaryota</taxon>
        <taxon>Fungi</taxon>
        <taxon>Dikarya</taxon>
        <taxon>Ascomycota</taxon>
        <taxon>Pezizomycotina</taxon>
        <taxon>Dothideomycetes</taxon>
        <taxon>Pleosporomycetidae</taxon>
        <taxon>Pleosporales</taxon>
        <taxon>Pleosporales incertae sedis</taxon>
        <taxon>Massariosphaeria</taxon>
    </lineage>
</organism>
<dbReference type="GO" id="GO:0005737">
    <property type="term" value="C:cytoplasm"/>
    <property type="evidence" value="ECO:0007669"/>
    <property type="project" value="TreeGrafter"/>
</dbReference>
<dbReference type="EMBL" id="JAADJZ010000041">
    <property type="protein sequence ID" value="KAF2864684.1"/>
    <property type="molecule type" value="Genomic_DNA"/>
</dbReference>
<dbReference type="SUPFAM" id="SSF51430">
    <property type="entry name" value="NAD(P)-linked oxidoreductase"/>
    <property type="match status" value="1"/>
</dbReference>
<evidence type="ECO:0000259" key="2">
    <source>
        <dbReference type="Pfam" id="PF00248"/>
    </source>
</evidence>
<dbReference type="InterPro" id="IPR023210">
    <property type="entry name" value="NADP_OxRdtase_dom"/>
</dbReference>
<dbReference type="InterPro" id="IPR050791">
    <property type="entry name" value="Aldo-Keto_reductase"/>
</dbReference>
<dbReference type="OrthoDB" id="37537at2759"/>
<accession>A0A7C8MAN5</accession>
<keyword evidence="1" id="KW-0560">Oxidoreductase</keyword>
<dbReference type="Gene3D" id="3.20.20.100">
    <property type="entry name" value="NADP-dependent oxidoreductase domain"/>
    <property type="match status" value="1"/>
</dbReference>
<protein>
    <submittedName>
        <fullName evidence="3">NADP-dependent oxidoreductase domain-containing protein</fullName>
    </submittedName>
</protein>
<evidence type="ECO:0000313" key="4">
    <source>
        <dbReference type="Proteomes" id="UP000481861"/>
    </source>
</evidence>
<feature type="domain" description="NADP-dependent oxidoreductase" evidence="2">
    <location>
        <begin position="12"/>
        <end position="309"/>
    </location>
</feature>
<dbReference type="Pfam" id="PF00248">
    <property type="entry name" value="Aldo_ket_red"/>
    <property type="match status" value="1"/>
</dbReference>
<name>A0A7C8MAN5_9PLEO</name>
<gene>
    <name evidence="3" type="ORF">BDV95DRAFT_588524</name>
</gene>
<evidence type="ECO:0000313" key="3">
    <source>
        <dbReference type="EMBL" id="KAF2864684.1"/>
    </source>
</evidence>
<dbReference type="Proteomes" id="UP000481861">
    <property type="component" value="Unassembled WGS sequence"/>
</dbReference>